<keyword evidence="1" id="KW-0732">Signal</keyword>
<dbReference type="Proteomes" id="UP000830116">
    <property type="component" value="Chromosome"/>
</dbReference>
<dbReference type="EMBL" id="CP093442">
    <property type="protein sequence ID" value="UOF02525.1"/>
    <property type="molecule type" value="Genomic_DNA"/>
</dbReference>
<accession>A0ABY4CC53</accession>
<evidence type="ECO:0000256" key="1">
    <source>
        <dbReference type="SAM" id="SignalP"/>
    </source>
</evidence>
<evidence type="ECO:0000313" key="3">
    <source>
        <dbReference type="Proteomes" id="UP000830116"/>
    </source>
</evidence>
<evidence type="ECO:0000313" key="2">
    <source>
        <dbReference type="EMBL" id="UOF02525.1"/>
    </source>
</evidence>
<feature type="signal peptide" evidence="1">
    <location>
        <begin position="1"/>
        <end position="20"/>
    </location>
</feature>
<gene>
    <name evidence="2" type="ORF">MNR06_06115</name>
</gene>
<keyword evidence="3" id="KW-1185">Reference proteome</keyword>
<feature type="chain" id="PRO_5045306517" evidence="1">
    <location>
        <begin position="21"/>
        <end position="187"/>
    </location>
</feature>
<name>A0ABY4CC53_9BACT</name>
<proteinExistence type="predicted"/>
<organism evidence="2 3">
    <name type="scientific">Bdellovibrio reynosensis</name>
    <dbReference type="NCBI Taxonomy" id="2835041"/>
    <lineage>
        <taxon>Bacteria</taxon>
        <taxon>Pseudomonadati</taxon>
        <taxon>Bdellovibrionota</taxon>
        <taxon>Bdellovibrionia</taxon>
        <taxon>Bdellovibrionales</taxon>
        <taxon>Pseudobdellovibrionaceae</taxon>
        <taxon>Bdellovibrio</taxon>
    </lineage>
</organism>
<sequence>MFKAAIVSSLLVLTSVTALADCGLLVSSKFKGELREVIRSELASNGVTAQFTDEVNGEEASAFLEDTPEFINEGDFVNYFGVRQGVETSPYFLSQLYSSFEEGAYNITTTTDFTFGLARLQYCKQRPEGYACKARLKEKGLVYERVIAHSTRDLIIAGGELLDLNRLKADETQIRSYIKAVSAKVCE</sequence>
<protein>
    <submittedName>
        <fullName evidence="2">Uncharacterized protein</fullName>
    </submittedName>
</protein>
<reference evidence="2" key="1">
    <citation type="submission" date="2022-03" db="EMBL/GenBank/DDBJ databases">
        <title>Genome Identification and Characterization of new species Bdellovibrio reynosense LBG001 sp. nov. from a Mexico soil sample.</title>
        <authorList>
            <person name="Camilli A."/>
            <person name="Ajao Y."/>
            <person name="Guo X."/>
        </authorList>
    </citation>
    <scope>NUCLEOTIDE SEQUENCE</scope>
    <source>
        <strain evidence="2">LBG001</strain>
    </source>
</reference>
<dbReference type="RefSeq" id="WP_243540108.1">
    <property type="nucleotide sequence ID" value="NZ_CP093442.1"/>
</dbReference>